<feature type="compositionally biased region" description="Polar residues" evidence="1">
    <location>
        <begin position="63"/>
        <end position="79"/>
    </location>
</feature>
<protein>
    <submittedName>
        <fullName evidence="2">Uncharacterized protein</fullName>
    </submittedName>
</protein>
<proteinExistence type="predicted"/>
<feature type="region of interest" description="Disordered" evidence="1">
    <location>
        <begin position="207"/>
        <end position="232"/>
    </location>
</feature>
<accession>A0A1B6I0N9</accession>
<feature type="non-terminal residue" evidence="2">
    <location>
        <position position="1"/>
    </location>
</feature>
<evidence type="ECO:0000256" key="1">
    <source>
        <dbReference type="SAM" id="MobiDB-lite"/>
    </source>
</evidence>
<organism evidence="2">
    <name type="scientific">Homalodisca liturata</name>
    <dbReference type="NCBI Taxonomy" id="320908"/>
    <lineage>
        <taxon>Eukaryota</taxon>
        <taxon>Metazoa</taxon>
        <taxon>Ecdysozoa</taxon>
        <taxon>Arthropoda</taxon>
        <taxon>Hexapoda</taxon>
        <taxon>Insecta</taxon>
        <taxon>Pterygota</taxon>
        <taxon>Neoptera</taxon>
        <taxon>Paraneoptera</taxon>
        <taxon>Hemiptera</taxon>
        <taxon>Auchenorrhyncha</taxon>
        <taxon>Membracoidea</taxon>
        <taxon>Cicadellidae</taxon>
        <taxon>Cicadellinae</taxon>
        <taxon>Proconiini</taxon>
        <taxon>Homalodisca</taxon>
    </lineage>
</organism>
<sequence length="232" mass="24930">AVKYNTQPHSNTIPYPSGTVKGSTSNIYKSSESFKSSNAQPVMPLIKTLPSNESEKPLGASALISNIPRTENSKPQNKRNVPEPPNTGLWRGKPLFEGSIGSSSLNVIASKDHNISPSKHSTLQSVKSNNHPVSGQDVYAPSNIFHNSSVDVSPRGAEYPDSMERITTPKYSKPLSVTPTTQAFSVQGSPLSTRPSEVLVPPLTTVNIPQDYSTSENPENLVSMGSYTTPIP</sequence>
<gene>
    <name evidence="2" type="ORF">g.56305</name>
</gene>
<dbReference type="EMBL" id="GECU01027217">
    <property type="protein sequence ID" value="JAS80489.1"/>
    <property type="molecule type" value="Transcribed_RNA"/>
</dbReference>
<evidence type="ECO:0000313" key="2">
    <source>
        <dbReference type="EMBL" id="JAS80489.1"/>
    </source>
</evidence>
<feature type="non-terminal residue" evidence="2">
    <location>
        <position position="232"/>
    </location>
</feature>
<feature type="region of interest" description="Disordered" evidence="1">
    <location>
        <begin position="47"/>
        <end position="94"/>
    </location>
</feature>
<feature type="region of interest" description="Disordered" evidence="1">
    <location>
        <begin position="1"/>
        <end position="24"/>
    </location>
</feature>
<name>A0A1B6I0N9_9HEMI</name>
<dbReference type="AlphaFoldDB" id="A0A1B6I0N9"/>
<reference evidence="2" key="1">
    <citation type="submission" date="2015-11" db="EMBL/GenBank/DDBJ databases">
        <title>De novo transcriptome assembly of four potential Pierce s Disease insect vectors from Arizona vineyards.</title>
        <authorList>
            <person name="Tassone E.E."/>
        </authorList>
    </citation>
    <scope>NUCLEOTIDE SEQUENCE</scope>
</reference>